<name>A0AAE0G789_9CHLO</name>
<gene>
    <name evidence="1" type="ORF">CYMTET_19518</name>
</gene>
<comment type="caution">
    <text evidence="1">The sequence shown here is derived from an EMBL/GenBank/DDBJ whole genome shotgun (WGS) entry which is preliminary data.</text>
</comment>
<sequence>MQAVGVEVEMEVEEGAVGVGGGGRGGGGGEAVEVAEGVVEGRSGEGERGRRVESVVLEGRGGECVDMEARDRVDMGEEEAGVEEAKGVGGDGGGGGGEVVVAAEAREVAEGVVEGYLGEVVAAVGAGMVKMLDTLSLRVVVNAEAVAASASDDCELTSTLPAEMLIIAMAEEDAPEDAAI</sequence>
<protein>
    <submittedName>
        <fullName evidence="1">Uncharacterized protein</fullName>
    </submittedName>
</protein>
<reference evidence="1 2" key="1">
    <citation type="journal article" date="2015" name="Genome Biol. Evol.">
        <title>Comparative Genomics of a Bacterivorous Green Alga Reveals Evolutionary Causalities and Consequences of Phago-Mixotrophic Mode of Nutrition.</title>
        <authorList>
            <person name="Burns J.A."/>
            <person name="Paasch A."/>
            <person name="Narechania A."/>
            <person name="Kim E."/>
        </authorList>
    </citation>
    <scope>NUCLEOTIDE SEQUENCE [LARGE SCALE GENOMIC DNA]</scope>
    <source>
        <strain evidence="1 2">PLY_AMNH</strain>
    </source>
</reference>
<evidence type="ECO:0000313" key="2">
    <source>
        <dbReference type="Proteomes" id="UP001190700"/>
    </source>
</evidence>
<keyword evidence="2" id="KW-1185">Reference proteome</keyword>
<evidence type="ECO:0000313" key="1">
    <source>
        <dbReference type="EMBL" id="KAK3272166.1"/>
    </source>
</evidence>
<organism evidence="1 2">
    <name type="scientific">Cymbomonas tetramitiformis</name>
    <dbReference type="NCBI Taxonomy" id="36881"/>
    <lineage>
        <taxon>Eukaryota</taxon>
        <taxon>Viridiplantae</taxon>
        <taxon>Chlorophyta</taxon>
        <taxon>Pyramimonadophyceae</taxon>
        <taxon>Pyramimonadales</taxon>
        <taxon>Pyramimonadaceae</taxon>
        <taxon>Cymbomonas</taxon>
    </lineage>
</organism>
<accession>A0AAE0G789</accession>
<dbReference type="AlphaFoldDB" id="A0AAE0G789"/>
<dbReference type="EMBL" id="LGRX02009116">
    <property type="protein sequence ID" value="KAK3272166.1"/>
    <property type="molecule type" value="Genomic_DNA"/>
</dbReference>
<dbReference type="Proteomes" id="UP001190700">
    <property type="component" value="Unassembled WGS sequence"/>
</dbReference>
<proteinExistence type="predicted"/>